<sequence>MLTRRELRIGVWSKVERSSRILCLIALLSYSLAFTLTLPSTLSSLDQLVCEYFAMYKLASHLHIRFAI</sequence>
<proteinExistence type="predicted"/>
<feature type="transmembrane region" description="Helical" evidence="1">
    <location>
        <begin position="21"/>
        <end position="38"/>
    </location>
</feature>
<evidence type="ECO:0000313" key="3">
    <source>
        <dbReference type="Proteomes" id="UP000183832"/>
    </source>
</evidence>
<dbReference type="Proteomes" id="UP000183832">
    <property type="component" value="Unassembled WGS sequence"/>
</dbReference>
<organism evidence="2 3">
    <name type="scientific">Clunio marinus</name>
    <dbReference type="NCBI Taxonomy" id="568069"/>
    <lineage>
        <taxon>Eukaryota</taxon>
        <taxon>Metazoa</taxon>
        <taxon>Ecdysozoa</taxon>
        <taxon>Arthropoda</taxon>
        <taxon>Hexapoda</taxon>
        <taxon>Insecta</taxon>
        <taxon>Pterygota</taxon>
        <taxon>Neoptera</taxon>
        <taxon>Endopterygota</taxon>
        <taxon>Diptera</taxon>
        <taxon>Nematocera</taxon>
        <taxon>Chironomoidea</taxon>
        <taxon>Chironomidae</taxon>
        <taxon>Clunio</taxon>
    </lineage>
</organism>
<dbReference type="EMBL" id="CVRI01000059">
    <property type="protein sequence ID" value="CRL03292.1"/>
    <property type="molecule type" value="Genomic_DNA"/>
</dbReference>
<keyword evidence="1" id="KW-0812">Transmembrane</keyword>
<name>A0A1J1IUP3_9DIPT</name>
<gene>
    <name evidence="2" type="ORF">CLUMA_CG016790</name>
</gene>
<dbReference type="AlphaFoldDB" id="A0A1J1IUP3"/>
<evidence type="ECO:0000256" key="1">
    <source>
        <dbReference type="SAM" id="Phobius"/>
    </source>
</evidence>
<protein>
    <submittedName>
        <fullName evidence="2">CLUMA_CG016790, isoform A</fullName>
    </submittedName>
</protein>
<evidence type="ECO:0000313" key="2">
    <source>
        <dbReference type="EMBL" id="CRL03292.1"/>
    </source>
</evidence>
<reference evidence="2 3" key="1">
    <citation type="submission" date="2015-04" db="EMBL/GenBank/DDBJ databases">
        <authorList>
            <person name="Syromyatnikov M.Y."/>
            <person name="Popov V.N."/>
        </authorList>
    </citation>
    <scope>NUCLEOTIDE SEQUENCE [LARGE SCALE GENOMIC DNA]</scope>
</reference>
<keyword evidence="1" id="KW-1133">Transmembrane helix</keyword>
<accession>A0A1J1IUP3</accession>
<keyword evidence="1" id="KW-0472">Membrane</keyword>
<keyword evidence="3" id="KW-1185">Reference proteome</keyword>